<protein>
    <submittedName>
        <fullName evidence="1">Uncharacterized protein</fullName>
    </submittedName>
</protein>
<evidence type="ECO:0000313" key="1">
    <source>
        <dbReference type="Ensembl" id="ENSLCAP00010051911.1"/>
    </source>
</evidence>
<sequence>HLASEDRLMHGLTPTTDLKVSSVQSGLSTRSHSSFTSESCRLFPLRSRSLRWEGLDFRAETREEQLISDKLQHHNLNKE</sequence>
<dbReference type="AlphaFoldDB" id="A0A4W6FLM9"/>
<dbReference type="Proteomes" id="UP000314980">
    <property type="component" value="Unassembled WGS sequence"/>
</dbReference>
<keyword evidence="2" id="KW-1185">Reference proteome</keyword>
<dbReference type="InParanoid" id="A0A4W6FLM9"/>
<proteinExistence type="predicted"/>
<dbReference type="GeneTree" id="ENSGT00990000213374"/>
<accession>A0A4W6FLM9</accession>
<evidence type="ECO:0000313" key="2">
    <source>
        <dbReference type="Proteomes" id="UP000314980"/>
    </source>
</evidence>
<reference evidence="2" key="1">
    <citation type="submission" date="2015-09" db="EMBL/GenBank/DDBJ databases">
        <authorList>
            <person name="Sai Rama Sridatta P."/>
        </authorList>
    </citation>
    <scope>NUCLEOTIDE SEQUENCE [LARGE SCALE GENOMIC DNA]</scope>
</reference>
<name>A0A4W6FLM9_LATCA</name>
<dbReference type="Ensembl" id="ENSLCAT00010053257.1">
    <property type="protein sequence ID" value="ENSLCAP00010051911.1"/>
    <property type="gene ID" value="ENSLCAG00010024173.1"/>
</dbReference>
<organism evidence="1 2">
    <name type="scientific">Lates calcarifer</name>
    <name type="common">Barramundi</name>
    <name type="synonym">Holocentrus calcarifer</name>
    <dbReference type="NCBI Taxonomy" id="8187"/>
    <lineage>
        <taxon>Eukaryota</taxon>
        <taxon>Metazoa</taxon>
        <taxon>Chordata</taxon>
        <taxon>Craniata</taxon>
        <taxon>Vertebrata</taxon>
        <taxon>Euteleostomi</taxon>
        <taxon>Actinopterygii</taxon>
        <taxon>Neopterygii</taxon>
        <taxon>Teleostei</taxon>
        <taxon>Neoteleostei</taxon>
        <taxon>Acanthomorphata</taxon>
        <taxon>Carangaria</taxon>
        <taxon>Carangaria incertae sedis</taxon>
        <taxon>Centropomidae</taxon>
        <taxon>Lates</taxon>
    </lineage>
</organism>
<reference evidence="1" key="3">
    <citation type="submission" date="2025-09" db="UniProtKB">
        <authorList>
            <consortium name="Ensembl"/>
        </authorList>
    </citation>
    <scope>IDENTIFICATION</scope>
</reference>
<reference evidence="1" key="2">
    <citation type="submission" date="2025-08" db="UniProtKB">
        <authorList>
            <consortium name="Ensembl"/>
        </authorList>
    </citation>
    <scope>IDENTIFICATION</scope>
</reference>